<organism evidence="2 3">
    <name type="scientific">Calycina marina</name>
    <dbReference type="NCBI Taxonomy" id="1763456"/>
    <lineage>
        <taxon>Eukaryota</taxon>
        <taxon>Fungi</taxon>
        <taxon>Dikarya</taxon>
        <taxon>Ascomycota</taxon>
        <taxon>Pezizomycotina</taxon>
        <taxon>Leotiomycetes</taxon>
        <taxon>Helotiales</taxon>
        <taxon>Pezizellaceae</taxon>
        <taxon>Calycina</taxon>
    </lineage>
</organism>
<dbReference type="Gene3D" id="3.80.10.10">
    <property type="entry name" value="Ribonuclease Inhibitor"/>
    <property type="match status" value="1"/>
</dbReference>
<name>A0A9P7Z1Q8_9HELO</name>
<feature type="region of interest" description="Disordered" evidence="1">
    <location>
        <begin position="79"/>
        <end position="107"/>
    </location>
</feature>
<evidence type="ECO:0000313" key="2">
    <source>
        <dbReference type="EMBL" id="KAG9243790.1"/>
    </source>
</evidence>
<dbReference type="EMBL" id="MU253951">
    <property type="protein sequence ID" value="KAG9243790.1"/>
    <property type="molecule type" value="Genomic_DNA"/>
</dbReference>
<protein>
    <submittedName>
        <fullName evidence="2">Uncharacterized protein</fullName>
    </submittedName>
</protein>
<comment type="caution">
    <text evidence="2">The sequence shown here is derived from an EMBL/GenBank/DDBJ whole genome shotgun (WGS) entry which is preliminary data.</text>
</comment>
<feature type="compositionally biased region" description="Polar residues" evidence="1">
    <location>
        <begin position="45"/>
        <end position="64"/>
    </location>
</feature>
<dbReference type="OrthoDB" id="9994419at2759"/>
<evidence type="ECO:0000313" key="3">
    <source>
        <dbReference type="Proteomes" id="UP000887226"/>
    </source>
</evidence>
<dbReference type="Proteomes" id="UP000887226">
    <property type="component" value="Unassembled WGS sequence"/>
</dbReference>
<gene>
    <name evidence="2" type="ORF">BJ878DRAFT_442670</name>
</gene>
<proteinExistence type="predicted"/>
<evidence type="ECO:0000256" key="1">
    <source>
        <dbReference type="SAM" id="MobiDB-lite"/>
    </source>
</evidence>
<dbReference type="SUPFAM" id="SSF52047">
    <property type="entry name" value="RNI-like"/>
    <property type="match status" value="1"/>
</dbReference>
<dbReference type="AlphaFoldDB" id="A0A9P7Z1Q8"/>
<accession>A0A9P7Z1Q8</accession>
<reference evidence="2" key="1">
    <citation type="journal article" date="2021" name="IMA Fungus">
        <title>Genomic characterization of three marine fungi, including Emericellopsis atlantica sp. nov. with signatures of a generalist lifestyle and marine biomass degradation.</title>
        <authorList>
            <person name="Hagestad O.C."/>
            <person name="Hou L."/>
            <person name="Andersen J.H."/>
            <person name="Hansen E.H."/>
            <person name="Altermark B."/>
            <person name="Li C."/>
            <person name="Kuhnert E."/>
            <person name="Cox R.J."/>
            <person name="Crous P.W."/>
            <person name="Spatafora J.W."/>
            <person name="Lail K."/>
            <person name="Amirebrahimi M."/>
            <person name="Lipzen A."/>
            <person name="Pangilinan J."/>
            <person name="Andreopoulos W."/>
            <person name="Hayes R.D."/>
            <person name="Ng V."/>
            <person name="Grigoriev I.V."/>
            <person name="Jackson S.A."/>
            <person name="Sutton T.D.S."/>
            <person name="Dobson A.D.W."/>
            <person name="Rama T."/>
        </authorList>
    </citation>
    <scope>NUCLEOTIDE SEQUENCE</scope>
    <source>
        <strain evidence="2">TRa3180A</strain>
    </source>
</reference>
<feature type="compositionally biased region" description="Low complexity" evidence="1">
    <location>
        <begin position="30"/>
        <end position="39"/>
    </location>
</feature>
<dbReference type="InterPro" id="IPR032675">
    <property type="entry name" value="LRR_dom_sf"/>
</dbReference>
<feature type="region of interest" description="Disordered" evidence="1">
    <location>
        <begin position="1"/>
        <end position="64"/>
    </location>
</feature>
<sequence length="659" mass="72613">MALPPKSFAERPGTFSRANSGQDKLDTSSKKPSTTPSTSDRLDRTSFSSIKESSEGGAQSFTDSKVSSYLRHQFRLDGSEEAIADDGSSSSGARTPPKIEETPSMIHSHSDMNDFICPCSGFRGWKSISIRGKVASRSSGDLRKLAMGYDWYSKDTAKLEKTKLVVPTSPPEAKQDRGCYAAGQSPFEELPTELLGNIIDQLATDIPPNGFTARNVDLMSLLLTSHGVHSATLATLYCNITIPHSRIFAKFLAHVTEYSSLGTIVRRLDFCHFNPRGAGVTMRERQNTMNLIPETILKCLDLTPNLRDFLAQEHIEDDMDARVLRKLFCGLPKLKALDFCACSSTKFKSCLMEVIEAKPAVLPTALPMTRISFHECTALPASTYSILLPRLSKLTHLDVAHTRITDAALHSISETAQLTHLNLSKCSALTGSSVVDFLINHPAAKTLVYLNLGMDSKSSEILSSEDIIALLPALPPSLRSLSLKGSVLGPTHVPLLLPLTKHLEELGLGRLMGLSDITRLFVPEQNAEIEEQLAWVPHQLRYIDASDLSSAALDLTTLFGLSCPMLTNITVPLEVIELRDDVDAKLKKSSAVMKRIGAFNNPWSLREAGRRHWLVRDFKTGEHSGARDWKWGATYWGMKKVPVVRAEVGGMYGHYMFKR</sequence>
<keyword evidence="3" id="KW-1185">Reference proteome</keyword>